<sequence length="327" mass="35446">MAKASTTTSPRTDKASKKPAPRETRGAPRASTRAAATTLSTAREAELLREAESVGDNTVVFPGKLARRVVWASRIQLAAERDAADLVRTPFPEDEPPLTREEILALRDKIELLRATQSRWQAAQQRQERAAATFAKPAAEAALHRQTLLRFFDLRFRKSPEGQKRLTAIRAGSGDADLVQDVSDLLLLCSEHAEALHKAPRGEADAAARLRELSPLLARMLADKTLSPEAQRSRKLRDAAYTLVVHAERRLRAAAEYWYAGTDKMKDYAPFPVSRGAASTGDEEEDESFAEDGAPEGDASEEGVADGGASDGGATEDGASGEGEDER</sequence>
<feature type="compositionally biased region" description="Basic and acidic residues" evidence="1">
    <location>
        <begin position="11"/>
        <end position="26"/>
    </location>
</feature>
<name>A0A4P2QWZ8_SORCE</name>
<evidence type="ECO:0000313" key="3">
    <source>
        <dbReference type="Proteomes" id="UP000295497"/>
    </source>
</evidence>
<feature type="region of interest" description="Disordered" evidence="1">
    <location>
        <begin position="269"/>
        <end position="327"/>
    </location>
</feature>
<feature type="compositionally biased region" description="Low complexity" evidence="1">
    <location>
        <begin position="29"/>
        <end position="41"/>
    </location>
</feature>
<feature type="compositionally biased region" description="Polar residues" evidence="1">
    <location>
        <begin position="1"/>
        <end position="10"/>
    </location>
</feature>
<evidence type="ECO:0000256" key="1">
    <source>
        <dbReference type="SAM" id="MobiDB-lite"/>
    </source>
</evidence>
<dbReference type="RefSeq" id="WP_129578118.1">
    <property type="nucleotide sequence ID" value="NZ_CP012672.1"/>
</dbReference>
<reference evidence="2 3" key="1">
    <citation type="submission" date="2015-09" db="EMBL/GenBank/DDBJ databases">
        <title>Sorangium comparison.</title>
        <authorList>
            <person name="Zaburannyi N."/>
            <person name="Bunk B."/>
            <person name="Overmann J."/>
            <person name="Mueller R."/>
        </authorList>
    </citation>
    <scope>NUCLEOTIDE SEQUENCE [LARGE SCALE GENOMIC DNA]</scope>
    <source>
        <strain evidence="2 3">So ce836</strain>
    </source>
</reference>
<accession>A0A4P2QWZ8</accession>
<feature type="region of interest" description="Disordered" evidence="1">
    <location>
        <begin position="1"/>
        <end position="41"/>
    </location>
</feature>
<protein>
    <submittedName>
        <fullName evidence="2">ATPase</fullName>
    </submittedName>
</protein>
<dbReference type="EMBL" id="CP012672">
    <property type="protein sequence ID" value="AUX35024.1"/>
    <property type="molecule type" value="Genomic_DNA"/>
</dbReference>
<organism evidence="2 3">
    <name type="scientific">Sorangium cellulosum</name>
    <name type="common">Polyangium cellulosum</name>
    <dbReference type="NCBI Taxonomy" id="56"/>
    <lineage>
        <taxon>Bacteria</taxon>
        <taxon>Pseudomonadati</taxon>
        <taxon>Myxococcota</taxon>
        <taxon>Polyangia</taxon>
        <taxon>Polyangiales</taxon>
        <taxon>Polyangiaceae</taxon>
        <taxon>Sorangium</taxon>
    </lineage>
</organism>
<proteinExistence type="predicted"/>
<dbReference type="AlphaFoldDB" id="A0A4P2QWZ8"/>
<feature type="compositionally biased region" description="Acidic residues" evidence="1">
    <location>
        <begin position="281"/>
        <end position="304"/>
    </location>
</feature>
<gene>
    <name evidence="2" type="ORF">SOCE836_072120</name>
</gene>
<evidence type="ECO:0000313" key="2">
    <source>
        <dbReference type="EMBL" id="AUX35024.1"/>
    </source>
</evidence>
<dbReference type="Proteomes" id="UP000295497">
    <property type="component" value="Chromosome"/>
</dbReference>